<reference evidence="1" key="1">
    <citation type="submission" date="2022-02" db="EMBL/GenBank/DDBJ databases">
        <title>Emergence and expansion in Europe of a Vibrio aestuarianus clonal complex pathogenic for oysters.</title>
        <authorList>
            <person name="Mesnil A."/>
            <person name="Travers M.-A."/>
        </authorList>
    </citation>
    <scope>NUCLEOTIDE SEQUENCE</scope>
    <source>
        <strain evidence="1">151-ITT-15-cp-1</strain>
    </source>
</reference>
<organism evidence="1 2">
    <name type="scientific">Vibrio aestuarianus</name>
    <dbReference type="NCBI Taxonomy" id="28171"/>
    <lineage>
        <taxon>Bacteria</taxon>
        <taxon>Pseudomonadati</taxon>
        <taxon>Pseudomonadota</taxon>
        <taxon>Gammaproteobacteria</taxon>
        <taxon>Vibrionales</taxon>
        <taxon>Vibrionaceae</taxon>
        <taxon>Vibrio</taxon>
    </lineage>
</organism>
<dbReference type="Proteomes" id="UP001140973">
    <property type="component" value="Unassembled WGS sequence"/>
</dbReference>
<comment type="caution">
    <text evidence="1">The sequence shown here is derived from an EMBL/GenBank/DDBJ whole genome shotgun (WGS) entry which is preliminary data.</text>
</comment>
<evidence type="ECO:0000313" key="2">
    <source>
        <dbReference type="Proteomes" id="UP001140973"/>
    </source>
</evidence>
<gene>
    <name evidence="1" type="ORF">L9W73_14270</name>
</gene>
<dbReference type="EMBL" id="JAKNAP010000063">
    <property type="protein sequence ID" value="MDE1358464.1"/>
    <property type="molecule type" value="Genomic_DNA"/>
</dbReference>
<name>A0A9X4FJT9_9VIBR</name>
<protein>
    <submittedName>
        <fullName evidence="1">Cache domain-containing protein</fullName>
    </submittedName>
</protein>
<proteinExistence type="predicted"/>
<sequence>MSNPGEIKRTQAYYWEPDDATIVSNVLSFNTSTTQNAGVVAIDVSLKTLTDIVKEIKLGETGYIMMIEDSGNVLVDLHQVDWTLC</sequence>
<evidence type="ECO:0000313" key="1">
    <source>
        <dbReference type="EMBL" id="MDE1358464.1"/>
    </source>
</evidence>
<dbReference type="Gene3D" id="3.30.450.20">
    <property type="entry name" value="PAS domain"/>
    <property type="match status" value="1"/>
</dbReference>
<dbReference type="AlphaFoldDB" id="A0A9X4FJT9"/>
<accession>A0A9X4FJT9</accession>